<gene>
    <name evidence="2" type="ORF">M5S13_12790</name>
</gene>
<comment type="caution">
    <text evidence="2">The sequence shown here is derived from an EMBL/GenBank/DDBJ whole genome shotgun (WGS) entry which is preliminary data.</text>
</comment>
<evidence type="ECO:0000313" key="2">
    <source>
        <dbReference type="EMBL" id="MEE6042730.1"/>
    </source>
</evidence>
<keyword evidence="3" id="KW-1185">Reference proteome</keyword>
<feature type="coiled-coil region" evidence="1">
    <location>
        <begin position="53"/>
        <end position="83"/>
    </location>
</feature>
<organism evidence="2 3">
    <name type="scientific">Avibacterium paragallinarum</name>
    <name type="common">Haemophilus gallinarum</name>
    <dbReference type="NCBI Taxonomy" id="728"/>
    <lineage>
        <taxon>Bacteria</taxon>
        <taxon>Pseudomonadati</taxon>
        <taxon>Pseudomonadota</taxon>
        <taxon>Gammaproteobacteria</taxon>
        <taxon>Pasteurellales</taxon>
        <taxon>Pasteurellaceae</taxon>
        <taxon>Avibacterium</taxon>
    </lineage>
</organism>
<dbReference type="Proteomes" id="UP001347884">
    <property type="component" value="Unassembled WGS sequence"/>
</dbReference>
<proteinExistence type="predicted"/>
<reference evidence="2 3" key="1">
    <citation type="journal article" date="2022" name="Front. Microbiol.">
        <title>Commensal bacteria contribute to the growth of multidrug-resistant Avibacterium paragallinarum in chickens.</title>
        <authorList>
            <person name="Zhu J."/>
            <person name="Chen Y."/>
            <person name="Wu Y."/>
            <person name="Wang Y."/>
            <person name="Zhu K."/>
        </authorList>
    </citation>
    <scope>NUCLEOTIDE SEQUENCE [LARGE SCALE GENOMIC DNA]</scope>
    <source>
        <strain evidence="2 3">AV25</strain>
    </source>
</reference>
<evidence type="ECO:0000256" key="1">
    <source>
        <dbReference type="SAM" id="Coils"/>
    </source>
</evidence>
<protein>
    <submittedName>
        <fullName evidence="2">Uncharacterized protein</fullName>
    </submittedName>
</protein>
<dbReference type="EMBL" id="JAMDKF010000057">
    <property type="protein sequence ID" value="MEE6042730.1"/>
    <property type="molecule type" value="Genomic_DNA"/>
</dbReference>
<accession>A0ABU7QLT0</accession>
<keyword evidence="1" id="KW-0175">Coiled coil</keyword>
<sequence>MAFDFVDTVKTIGKGLKRIETLSTDIHHLNDVLQAKEQLLHILSVTIEMQTLVMQLQQHSLTLENEIAELNKTRTQATQFTQEKDQYSLFQYPTGTVVYRVKQSPSQTGQPSPRYDYCYHCFEQGIKSILQPEGYANGFKMVKCFHCASCYPIDRLEQECVIMSEPRRWDNW</sequence>
<name>A0ABU7QLT0_AVIPA</name>
<dbReference type="RefSeq" id="WP_194743068.1">
    <property type="nucleotide sequence ID" value="NZ_CP081939.1"/>
</dbReference>
<evidence type="ECO:0000313" key="3">
    <source>
        <dbReference type="Proteomes" id="UP001347884"/>
    </source>
</evidence>